<accession>A0A2H1W4J2</accession>
<proteinExistence type="predicted"/>
<reference evidence="1" key="1">
    <citation type="submission" date="2016-07" db="EMBL/GenBank/DDBJ databases">
        <authorList>
            <person name="Bretaudeau A."/>
        </authorList>
    </citation>
    <scope>NUCLEOTIDE SEQUENCE</scope>
    <source>
        <strain evidence="1">Rice</strain>
        <tissue evidence="1">Whole body</tissue>
    </source>
</reference>
<dbReference type="EMBL" id="ODYU01005973">
    <property type="protein sequence ID" value="SOQ47414.1"/>
    <property type="molecule type" value="Genomic_DNA"/>
</dbReference>
<evidence type="ECO:0000313" key="1">
    <source>
        <dbReference type="EMBL" id="SOQ47414.1"/>
    </source>
</evidence>
<dbReference type="AlphaFoldDB" id="A0A2H1W4J2"/>
<gene>
    <name evidence="1" type="ORF">SFRICE_032572</name>
</gene>
<protein>
    <submittedName>
        <fullName evidence="1">SFRICE_032572</fullName>
    </submittedName>
</protein>
<organism evidence="1">
    <name type="scientific">Spodoptera frugiperda</name>
    <name type="common">Fall armyworm</name>
    <dbReference type="NCBI Taxonomy" id="7108"/>
    <lineage>
        <taxon>Eukaryota</taxon>
        <taxon>Metazoa</taxon>
        <taxon>Ecdysozoa</taxon>
        <taxon>Arthropoda</taxon>
        <taxon>Hexapoda</taxon>
        <taxon>Insecta</taxon>
        <taxon>Pterygota</taxon>
        <taxon>Neoptera</taxon>
        <taxon>Endopterygota</taxon>
        <taxon>Lepidoptera</taxon>
        <taxon>Glossata</taxon>
        <taxon>Ditrysia</taxon>
        <taxon>Noctuoidea</taxon>
        <taxon>Noctuidae</taxon>
        <taxon>Amphipyrinae</taxon>
        <taxon>Spodoptera</taxon>
    </lineage>
</organism>
<name>A0A2H1W4J2_SPOFR</name>
<sequence length="220" mass="25678">MIEVEKQKIQAFNEKNKEQGDEDMLFLKSLAPYFKGENHPMTSPALGEAGGSVRLLLTKNHPVPSPALSRSPSNLLRCPQLRIRHQPYWAPSVVVWLFEARAERDALYARTRTYGGRRSSRDPRRPECLLRRLGREEDRSLTRSASSLASMTASQKEETASHSLSLRIMLQKQFFEANILENKKVWGFEENKRKKKAEFKEKERKWKDEEYKIKLKNNFQ</sequence>